<feature type="transmembrane region" description="Helical" evidence="5">
    <location>
        <begin position="157"/>
        <end position="178"/>
    </location>
</feature>
<feature type="transmembrane region" description="Helical" evidence="5">
    <location>
        <begin position="377"/>
        <end position="395"/>
    </location>
</feature>
<comment type="caution">
    <text evidence="7">The sequence shown here is derived from an EMBL/GenBank/DDBJ whole genome shotgun (WGS) entry which is preliminary data.</text>
</comment>
<feature type="transmembrane region" description="Helical" evidence="5">
    <location>
        <begin position="131"/>
        <end position="150"/>
    </location>
</feature>
<keyword evidence="3 5" id="KW-1133">Transmembrane helix</keyword>
<reference evidence="7 8" key="1">
    <citation type="submission" date="2014-03" db="EMBL/GenBank/DDBJ databases">
        <title>Whole genome sequence of Novosphingobium resinovorum KF1.</title>
        <authorList>
            <person name="Gan H.M."/>
            <person name="Gan H.Y."/>
            <person name="Chew T.H."/>
            <person name="Savka M.A."/>
        </authorList>
    </citation>
    <scope>NUCLEOTIDE SEQUENCE [LARGE SCALE GENOMIC DNA]</scope>
    <source>
        <strain evidence="7 8">KF1</strain>
    </source>
</reference>
<feature type="transmembrane region" description="Helical" evidence="5">
    <location>
        <begin position="75"/>
        <end position="98"/>
    </location>
</feature>
<dbReference type="eggNOG" id="COG3307">
    <property type="taxonomic scope" value="Bacteria"/>
</dbReference>
<gene>
    <name evidence="7" type="ORF">BV97_05745</name>
</gene>
<comment type="subcellular location">
    <subcellularLocation>
        <location evidence="1">Membrane</location>
        <topology evidence="1">Multi-pass membrane protein</topology>
    </subcellularLocation>
</comment>
<evidence type="ECO:0000313" key="7">
    <source>
        <dbReference type="EMBL" id="EZP66689.1"/>
    </source>
</evidence>
<evidence type="ECO:0000256" key="5">
    <source>
        <dbReference type="SAM" id="Phobius"/>
    </source>
</evidence>
<evidence type="ECO:0000313" key="8">
    <source>
        <dbReference type="Proteomes" id="UP000024329"/>
    </source>
</evidence>
<protein>
    <submittedName>
        <fullName evidence="7">O-antigen polymerase</fullName>
    </submittedName>
</protein>
<accession>A0A031IYQ8</accession>
<feature type="transmembrane region" description="Helical" evidence="5">
    <location>
        <begin position="253"/>
        <end position="270"/>
    </location>
</feature>
<feature type="domain" description="O-antigen ligase-related" evidence="6">
    <location>
        <begin position="239"/>
        <end position="383"/>
    </location>
</feature>
<dbReference type="PATRIC" id="fig|158500.4.peg.5820"/>
<sequence length="465" mass="50188">MFKRKTSRRSSDAKAFSVSPHTLAAAVLLIVAFLFGGGGSGAGVANLVVQLTALAVIAFGREAFLQFLSDAPRPLAVLVGLTILLPLLQCVPLPPAIWHNLPGRELALESLSLVGRQDSWMPFSLNVRRTFIAFLALLPALAILVLTWRADVADRRVLLTVLVACGAAGIILGTQQLAFGNREFIFYAEAVGSPDLQGTFANRNTAGLFADIALCALIGLLWATRPSPTLLVVGAVITTLLLLGIFLTRSRSSMVLTIIPVLLFLLYLWNIRGVWLKSRSRCIGLLAGGVTVFLALVLLSGNARIERSLARFDTFQDARPAIWQDVNISISRFWPVGSGIGTFDEVFQLDESLENLSPGRAARAHNEYLETALESGILGPLLLAAWTVIIGLATWRGIREAGEPGQRLAAAAVFMLLAFQSILDYPLRSQTLLCVAGLMLGLLIRRDPADAIARVGMRELAYGLR</sequence>
<evidence type="ECO:0000256" key="3">
    <source>
        <dbReference type="ARBA" id="ARBA00022989"/>
    </source>
</evidence>
<dbReference type="Pfam" id="PF04932">
    <property type="entry name" value="Wzy_C"/>
    <property type="match status" value="1"/>
</dbReference>
<evidence type="ECO:0000259" key="6">
    <source>
        <dbReference type="Pfam" id="PF04932"/>
    </source>
</evidence>
<dbReference type="GO" id="GO:0016020">
    <property type="term" value="C:membrane"/>
    <property type="evidence" value="ECO:0007669"/>
    <property type="project" value="UniProtKB-SubCell"/>
</dbReference>
<dbReference type="PANTHER" id="PTHR37422:SF13">
    <property type="entry name" value="LIPOPOLYSACCHARIDE BIOSYNTHESIS PROTEIN PA4999-RELATED"/>
    <property type="match status" value="1"/>
</dbReference>
<feature type="transmembrane region" description="Helical" evidence="5">
    <location>
        <begin position="429"/>
        <end position="444"/>
    </location>
</feature>
<organism evidence="7 8">
    <name type="scientific">Novosphingobium resinovorum</name>
    <dbReference type="NCBI Taxonomy" id="158500"/>
    <lineage>
        <taxon>Bacteria</taxon>
        <taxon>Pseudomonadati</taxon>
        <taxon>Pseudomonadota</taxon>
        <taxon>Alphaproteobacteria</taxon>
        <taxon>Sphingomonadales</taxon>
        <taxon>Sphingomonadaceae</taxon>
        <taxon>Novosphingobium</taxon>
    </lineage>
</organism>
<proteinExistence type="predicted"/>
<feature type="transmembrane region" description="Helical" evidence="5">
    <location>
        <begin position="205"/>
        <end position="223"/>
    </location>
</feature>
<dbReference type="Proteomes" id="UP000024329">
    <property type="component" value="Unassembled WGS sequence"/>
</dbReference>
<dbReference type="InterPro" id="IPR007016">
    <property type="entry name" value="O-antigen_ligase-rel_domated"/>
</dbReference>
<evidence type="ECO:0000256" key="4">
    <source>
        <dbReference type="ARBA" id="ARBA00023136"/>
    </source>
</evidence>
<evidence type="ECO:0000256" key="1">
    <source>
        <dbReference type="ARBA" id="ARBA00004141"/>
    </source>
</evidence>
<dbReference type="AlphaFoldDB" id="A0A031IYQ8"/>
<dbReference type="InterPro" id="IPR051533">
    <property type="entry name" value="WaaL-like"/>
</dbReference>
<dbReference type="PANTHER" id="PTHR37422">
    <property type="entry name" value="TEICHURONIC ACID BIOSYNTHESIS PROTEIN TUAE"/>
    <property type="match status" value="1"/>
</dbReference>
<keyword evidence="4 5" id="KW-0472">Membrane</keyword>
<name>A0A031IYQ8_9SPHN</name>
<evidence type="ECO:0000256" key="2">
    <source>
        <dbReference type="ARBA" id="ARBA00022692"/>
    </source>
</evidence>
<feature type="transmembrane region" description="Helical" evidence="5">
    <location>
        <begin position="407"/>
        <end position="423"/>
    </location>
</feature>
<dbReference type="EMBL" id="JFYZ01000095">
    <property type="protein sequence ID" value="EZP66689.1"/>
    <property type="molecule type" value="Genomic_DNA"/>
</dbReference>
<feature type="transmembrane region" description="Helical" evidence="5">
    <location>
        <begin position="282"/>
        <end position="301"/>
    </location>
</feature>
<feature type="transmembrane region" description="Helical" evidence="5">
    <location>
        <begin position="230"/>
        <end position="247"/>
    </location>
</feature>
<feature type="transmembrane region" description="Helical" evidence="5">
    <location>
        <begin position="51"/>
        <end position="68"/>
    </location>
</feature>
<keyword evidence="2 5" id="KW-0812">Transmembrane</keyword>